<keyword evidence="4" id="KW-1185">Reference proteome</keyword>
<feature type="coiled-coil region" evidence="1">
    <location>
        <begin position="547"/>
        <end position="581"/>
    </location>
</feature>
<feature type="coiled-coil region" evidence="1">
    <location>
        <begin position="155"/>
        <end position="359"/>
    </location>
</feature>
<dbReference type="PANTHER" id="PTHR18911">
    <property type="entry name" value="CTCL TUMOR ANTIGEN HD-CL-01"/>
    <property type="match status" value="1"/>
</dbReference>
<dbReference type="GO" id="GO:0005802">
    <property type="term" value="C:trans-Golgi network"/>
    <property type="evidence" value="ECO:0007669"/>
    <property type="project" value="TreeGrafter"/>
</dbReference>
<proteinExistence type="predicted"/>
<dbReference type="FunCoup" id="A0A1V9X5J4">
    <property type="interactions" value="816"/>
</dbReference>
<feature type="region of interest" description="Disordered" evidence="2">
    <location>
        <begin position="78"/>
        <end position="112"/>
    </location>
</feature>
<dbReference type="GO" id="GO:0031267">
    <property type="term" value="F:small GTPase binding"/>
    <property type="evidence" value="ECO:0007669"/>
    <property type="project" value="TreeGrafter"/>
</dbReference>
<dbReference type="OrthoDB" id="5583482at2759"/>
<feature type="region of interest" description="Disordered" evidence="2">
    <location>
        <begin position="511"/>
        <end position="532"/>
    </location>
</feature>
<reference evidence="3 4" key="1">
    <citation type="journal article" date="2017" name="Gigascience">
        <title>Draft genome of the honey bee ectoparasitic mite, Tropilaelaps mercedesae, is shaped by the parasitic life history.</title>
        <authorList>
            <person name="Dong X."/>
            <person name="Armstrong S.D."/>
            <person name="Xia D."/>
            <person name="Makepeace B.L."/>
            <person name="Darby A.C."/>
            <person name="Kadowaki T."/>
        </authorList>
    </citation>
    <scope>NUCLEOTIDE SEQUENCE [LARGE SCALE GENOMIC DNA]</scope>
    <source>
        <strain evidence="3">Wuxi-XJTLU</strain>
    </source>
</reference>
<comment type="caution">
    <text evidence="3">The sequence shown here is derived from an EMBL/GenBank/DDBJ whole genome shotgun (WGS) entry which is preliminary data.</text>
</comment>
<dbReference type="Proteomes" id="UP000192247">
    <property type="component" value="Unassembled WGS sequence"/>
</dbReference>
<evidence type="ECO:0000256" key="2">
    <source>
        <dbReference type="SAM" id="MobiDB-lite"/>
    </source>
</evidence>
<keyword evidence="1" id="KW-0175">Coiled coil</keyword>
<dbReference type="STRING" id="418985.A0A1V9X5J4"/>
<name>A0A1V9X5J4_9ACAR</name>
<evidence type="ECO:0000256" key="1">
    <source>
        <dbReference type="SAM" id="Coils"/>
    </source>
</evidence>
<dbReference type="PANTHER" id="PTHR18911:SF5">
    <property type="entry name" value="COILED-COIL DOMAIN-CONTAINING PROTEIN 186"/>
    <property type="match status" value="1"/>
</dbReference>
<protein>
    <submittedName>
        <fullName evidence="3">Uncharacterized protein</fullName>
    </submittedName>
</protein>
<organism evidence="3 4">
    <name type="scientific">Tropilaelaps mercedesae</name>
    <dbReference type="NCBI Taxonomy" id="418985"/>
    <lineage>
        <taxon>Eukaryota</taxon>
        <taxon>Metazoa</taxon>
        <taxon>Ecdysozoa</taxon>
        <taxon>Arthropoda</taxon>
        <taxon>Chelicerata</taxon>
        <taxon>Arachnida</taxon>
        <taxon>Acari</taxon>
        <taxon>Parasitiformes</taxon>
        <taxon>Mesostigmata</taxon>
        <taxon>Gamasina</taxon>
        <taxon>Dermanyssoidea</taxon>
        <taxon>Laelapidae</taxon>
        <taxon>Tropilaelaps</taxon>
    </lineage>
</organism>
<dbReference type="InParanoid" id="A0A1V9X5J4"/>
<gene>
    <name evidence="3" type="ORF">BIW11_12689</name>
</gene>
<dbReference type="EMBL" id="MNPL01023339">
    <property type="protein sequence ID" value="OQR68774.1"/>
    <property type="molecule type" value="Genomic_DNA"/>
</dbReference>
<sequence>MMNPVVAIVKSQMPESNECVAEALETDVGKDAGQLAEPTLDSLDVSAVLNNNTSGATAPNTPIMLERVSNEINLQDSVKEGENNNKSGKNSFSPNDGMSEVGLEGDDEEEGLTIRRHNSETEVLLNGRLSRCTTETQSMKSDSDMDLSSDENCVNRQLQMKSMALERRLTELSTTLAEEKERRMCDLAHFQKDKEDMLARQEQLVKELEKMKKDKESAVMKYAKSEHEAITASKAREVAEKKLVDMTKERDVYVARVRQLNQDYARLQSRLEARAGDLNKLERIIDRLTDEKAKAQQRLQDLEKYCDKLLAEQQQELLKTATEQSKEISEKLEETKGRLAECQKERDELYQRVHHLEDANRAHHENLSLSQIEIERLKAGLEQAIEDHVGCGQRQAESLLFTQQLTDRTLHSQAENEQLKAQVSLLADDLDSLRDRSMQLERDLAEVSERLRIASNERKCLGIRLADIERERDAAQRRMRELEHEKAQVRRKSEQNVKQLSKELQIARKKIDESAEANAKPDSKLPNGGNAGGATIQFDQNLLVERIVKLQKSLARKTEKIEFLEEHAKELMAELNRKRVR</sequence>
<evidence type="ECO:0000313" key="3">
    <source>
        <dbReference type="EMBL" id="OQR68774.1"/>
    </source>
</evidence>
<dbReference type="AlphaFoldDB" id="A0A1V9X5J4"/>
<accession>A0A1V9X5J4</accession>
<evidence type="ECO:0000313" key="4">
    <source>
        <dbReference type="Proteomes" id="UP000192247"/>
    </source>
</evidence>
<dbReference type="GO" id="GO:0099518">
    <property type="term" value="P:vesicle cytoskeletal trafficking"/>
    <property type="evidence" value="ECO:0007669"/>
    <property type="project" value="TreeGrafter"/>
</dbReference>
<feature type="compositionally biased region" description="Basic and acidic residues" evidence="2">
    <location>
        <begin position="511"/>
        <end position="523"/>
    </location>
</feature>
<dbReference type="InterPro" id="IPR038830">
    <property type="entry name" value="CCDC186"/>
</dbReference>